<evidence type="ECO:0000256" key="11">
    <source>
        <dbReference type="ARBA" id="ARBA00023052"/>
    </source>
</evidence>
<keyword evidence="12 14" id="KW-0100">Branched-chain amino acid biosynthesis</keyword>
<dbReference type="PROSITE" id="PS00187">
    <property type="entry name" value="TPP_ENZYMES"/>
    <property type="match status" value="1"/>
</dbReference>
<dbReference type="SUPFAM" id="SSF52467">
    <property type="entry name" value="DHS-like NAD/FAD-binding domain"/>
    <property type="match status" value="1"/>
</dbReference>
<dbReference type="PANTHER" id="PTHR18968:SF13">
    <property type="entry name" value="ACETOLACTATE SYNTHASE CATALYTIC SUBUNIT, MITOCHONDRIAL"/>
    <property type="match status" value="1"/>
</dbReference>
<evidence type="ECO:0000256" key="5">
    <source>
        <dbReference type="ARBA" id="ARBA00022605"/>
    </source>
</evidence>
<evidence type="ECO:0000313" key="19">
    <source>
        <dbReference type="Proteomes" id="UP000197781"/>
    </source>
</evidence>
<feature type="domain" description="Thiamine pyrophosphate enzyme central" evidence="15">
    <location>
        <begin position="212"/>
        <end position="346"/>
    </location>
</feature>
<keyword evidence="11 14" id="KW-0786">Thiamine pyrophosphate</keyword>
<keyword evidence="7 14" id="KW-0808">Transferase</keyword>
<dbReference type="InterPro" id="IPR012000">
    <property type="entry name" value="Thiamin_PyroP_enz_cen_dom"/>
</dbReference>
<evidence type="ECO:0000259" key="16">
    <source>
        <dbReference type="Pfam" id="PF02775"/>
    </source>
</evidence>
<evidence type="ECO:0000256" key="8">
    <source>
        <dbReference type="ARBA" id="ARBA00022723"/>
    </source>
</evidence>
<dbReference type="EMBL" id="CP018145">
    <property type="protein sequence ID" value="ASJ52655.1"/>
    <property type="molecule type" value="Genomic_DNA"/>
</dbReference>
<dbReference type="InterPro" id="IPR011766">
    <property type="entry name" value="TPP_enzyme_TPP-bd"/>
</dbReference>
<name>A0A220MCA9_9BACL</name>
<evidence type="ECO:0000259" key="15">
    <source>
        <dbReference type="Pfam" id="PF00205"/>
    </source>
</evidence>
<dbReference type="GO" id="GO:0009097">
    <property type="term" value="P:isoleucine biosynthetic process"/>
    <property type="evidence" value="ECO:0007669"/>
    <property type="project" value="UniProtKB-UniPathway"/>
</dbReference>
<dbReference type="Pfam" id="PF00205">
    <property type="entry name" value="TPP_enzyme_M"/>
    <property type="match status" value="1"/>
</dbReference>
<dbReference type="InterPro" id="IPR012001">
    <property type="entry name" value="Thiamin_PyroP_enz_TPP-bd_dom"/>
</dbReference>
<comment type="similarity">
    <text evidence="3 14">Belongs to the TPP enzyme family.</text>
</comment>
<evidence type="ECO:0000256" key="12">
    <source>
        <dbReference type="ARBA" id="ARBA00023304"/>
    </source>
</evidence>
<dbReference type="GO" id="GO:0000287">
    <property type="term" value="F:magnesium ion binding"/>
    <property type="evidence" value="ECO:0007669"/>
    <property type="project" value="UniProtKB-UniRule"/>
</dbReference>
<dbReference type="FunFam" id="3.40.50.970:FF:000016">
    <property type="entry name" value="Acetolactate synthase"/>
    <property type="match status" value="1"/>
</dbReference>
<dbReference type="CDD" id="cd07035">
    <property type="entry name" value="TPP_PYR_POX_like"/>
    <property type="match status" value="1"/>
</dbReference>
<evidence type="ECO:0000256" key="7">
    <source>
        <dbReference type="ARBA" id="ARBA00022679"/>
    </source>
</evidence>
<dbReference type="RefSeq" id="WP_088906546.1">
    <property type="nucleotide sequence ID" value="NZ_CP018145.1"/>
</dbReference>
<dbReference type="UniPathway" id="UPA00047">
    <property type="reaction ID" value="UER00055"/>
</dbReference>
<feature type="domain" description="Thiamine pyrophosphate enzyme TPP-binding" evidence="16">
    <location>
        <begin position="404"/>
        <end position="552"/>
    </location>
</feature>
<dbReference type="GO" id="GO:0030976">
    <property type="term" value="F:thiamine pyrophosphate binding"/>
    <property type="evidence" value="ECO:0007669"/>
    <property type="project" value="UniProtKB-UniRule"/>
</dbReference>
<dbReference type="InterPro" id="IPR012846">
    <property type="entry name" value="Acetolactate_synth_lsu"/>
</dbReference>
<keyword evidence="5 14" id="KW-0028">Amino-acid biosynthesis</keyword>
<evidence type="ECO:0000256" key="2">
    <source>
        <dbReference type="ARBA" id="ARBA00005025"/>
    </source>
</evidence>
<keyword evidence="9" id="KW-0274">FAD</keyword>
<evidence type="ECO:0000259" key="17">
    <source>
        <dbReference type="Pfam" id="PF02776"/>
    </source>
</evidence>
<dbReference type="Pfam" id="PF02775">
    <property type="entry name" value="TPP_enzyme_C"/>
    <property type="match status" value="1"/>
</dbReference>
<dbReference type="Gene3D" id="3.40.50.970">
    <property type="match status" value="2"/>
</dbReference>
<dbReference type="Pfam" id="PF02776">
    <property type="entry name" value="TPP_enzyme_N"/>
    <property type="match status" value="1"/>
</dbReference>
<dbReference type="CDD" id="cd02015">
    <property type="entry name" value="TPP_AHAS"/>
    <property type="match status" value="1"/>
</dbReference>
<comment type="cofactor">
    <cofactor evidence="14">
        <name>thiamine diphosphate</name>
        <dbReference type="ChEBI" id="CHEBI:58937"/>
    </cofactor>
    <text evidence="14">Binds 1 thiamine pyrophosphate per subunit.</text>
</comment>
<keyword evidence="10 14" id="KW-0460">Magnesium</keyword>
<comment type="pathway">
    <text evidence="2 14">Amino-acid biosynthesis; L-valine biosynthesis; L-valine from pyruvate: step 1/4.</text>
</comment>
<dbReference type="KEGG" id="bfm:BP422_03275"/>
<dbReference type="UniPathway" id="UPA00049">
    <property type="reaction ID" value="UER00059"/>
</dbReference>
<evidence type="ECO:0000256" key="14">
    <source>
        <dbReference type="RuleBase" id="RU003591"/>
    </source>
</evidence>
<dbReference type="GO" id="GO:0009099">
    <property type="term" value="P:L-valine biosynthetic process"/>
    <property type="evidence" value="ECO:0007669"/>
    <property type="project" value="UniProtKB-UniPathway"/>
</dbReference>
<dbReference type="AlphaFoldDB" id="A0A220MCA9"/>
<evidence type="ECO:0000256" key="9">
    <source>
        <dbReference type="ARBA" id="ARBA00022827"/>
    </source>
</evidence>
<dbReference type="InterPro" id="IPR029061">
    <property type="entry name" value="THDP-binding"/>
</dbReference>
<evidence type="ECO:0000256" key="3">
    <source>
        <dbReference type="ARBA" id="ARBA00007812"/>
    </source>
</evidence>
<organism evidence="18 19">
    <name type="scientific">Brevibacillus formosus</name>
    <dbReference type="NCBI Taxonomy" id="54913"/>
    <lineage>
        <taxon>Bacteria</taxon>
        <taxon>Bacillati</taxon>
        <taxon>Bacillota</taxon>
        <taxon>Bacilli</taxon>
        <taxon>Bacillales</taxon>
        <taxon>Paenibacillaceae</taxon>
        <taxon>Brevibacillus</taxon>
    </lineage>
</organism>
<dbReference type="FunFam" id="3.40.50.970:FF:000007">
    <property type="entry name" value="Acetolactate synthase"/>
    <property type="match status" value="1"/>
</dbReference>
<sequence>MSVEMAELQKKNGIPPIQFGEEVTGAETLLRCLILEEVEYIFGYPGGAVLPIYDSLYGSYFKHILTRHEQGAIHAADGYARATGKPGVCIATSGPGATNLVTGIATAQMDSVPLVCITGNVAQSLIGTDAFQEANITGITIPITKHSYFVRDIRDLPRIVKEAFHIATTGRPGPVLIDIPKDVANAKAPFTYPDKVEIRGYRASLVPSDEEVQEFVKAVGEAKRPVILAGGGIIAAQAEKELRDFAEKTRIPVINTFMGLGGFPGTHELSLAMPGMHGNYTANQALLNADCVIGLGARFDDRITMGRTKEFAPKARIVHVDIDPAELGKNVDTAVTVAGDVKSTLAKAIPFAKVCDSEAWISQLKEWKEQYPYKYKKDGDVLKPQAVIELLYNSTDGEAIVTTDVGQHQMWTAQYYKFKHPRSFISSGGLGTMGFGFPAAIGAQIAHPDRTVISVVGDGGFQMTNQELAIVSQYNIPVKVAIVNNQCLGMVRQWQELFYDNRYSQIDLTCSPDFVKLAEAYGVKGLRASTPDEAEAVWAEALAHDGPVVVDFRVAQEENVYPMVASGNTLDQMELGDD</sequence>
<protein>
    <recommendedName>
        <fullName evidence="4 14">Acetolactate synthase</fullName>
        <ecNumber evidence="4 14">2.2.1.6</ecNumber>
    </recommendedName>
</protein>
<dbReference type="NCBIfam" id="TIGR00118">
    <property type="entry name" value="acolac_lg"/>
    <property type="match status" value="1"/>
</dbReference>
<dbReference type="InterPro" id="IPR000399">
    <property type="entry name" value="TPP-bd_CS"/>
</dbReference>
<dbReference type="InterPro" id="IPR039368">
    <property type="entry name" value="AHAS_TPP"/>
</dbReference>
<gene>
    <name evidence="18" type="ORF">BP422_03275</name>
</gene>
<accession>A0A220MCA9</accession>
<dbReference type="EC" id="2.2.1.6" evidence="4 14"/>
<evidence type="ECO:0000256" key="4">
    <source>
        <dbReference type="ARBA" id="ARBA00013145"/>
    </source>
</evidence>
<proteinExistence type="inferred from homology"/>
<dbReference type="Proteomes" id="UP000197781">
    <property type="component" value="Chromosome"/>
</dbReference>
<comment type="cofactor">
    <cofactor evidence="14">
        <name>Mg(2+)</name>
        <dbReference type="ChEBI" id="CHEBI:18420"/>
    </cofactor>
    <text evidence="14">Binds 1 Mg(2+) ion per subunit.</text>
</comment>
<dbReference type="GO" id="GO:0003984">
    <property type="term" value="F:acetolactate synthase activity"/>
    <property type="evidence" value="ECO:0007669"/>
    <property type="project" value="UniProtKB-EC"/>
</dbReference>
<dbReference type="PANTHER" id="PTHR18968">
    <property type="entry name" value="THIAMINE PYROPHOSPHATE ENZYMES"/>
    <property type="match status" value="1"/>
</dbReference>
<evidence type="ECO:0000313" key="18">
    <source>
        <dbReference type="EMBL" id="ASJ52655.1"/>
    </source>
</evidence>
<evidence type="ECO:0000256" key="10">
    <source>
        <dbReference type="ARBA" id="ARBA00022842"/>
    </source>
</evidence>
<dbReference type="InterPro" id="IPR045229">
    <property type="entry name" value="TPP_enz"/>
</dbReference>
<dbReference type="SUPFAM" id="SSF52518">
    <property type="entry name" value="Thiamin diphosphate-binding fold (THDP-binding)"/>
    <property type="match status" value="2"/>
</dbReference>
<dbReference type="FunFam" id="3.40.50.1220:FF:000008">
    <property type="entry name" value="Acetolactate synthase"/>
    <property type="match status" value="1"/>
</dbReference>
<dbReference type="Gene3D" id="3.40.50.1220">
    <property type="entry name" value="TPP-binding domain"/>
    <property type="match status" value="1"/>
</dbReference>
<keyword evidence="6" id="KW-0285">Flavoprotein</keyword>
<reference evidence="18 19" key="1">
    <citation type="submission" date="2016-11" db="EMBL/GenBank/DDBJ databases">
        <authorList>
            <person name="Jaros S."/>
            <person name="Januszkiewicz K."/>
            <person name="Wedrychowicz H."/>
        </authorList>
    </citation>
    <scope>NUCLEOTIDE SEQUENCE [LARGE SCALE GENOMIC DNA]</scope>
    <source>
        <strain evidence="18 19">NF2</strain>
    </source>
</reference>
<comment type="pathway">
    <text evidence="1 14">Amino-acid biosynthesis; L-isoleucine biosynthesis; L-isoleucine from 2-oxobutanoate: step 1/4.</text>
</comment>
<evidence type="ECO:0000256" key="13">
    <source>
        <dbReference type="ARBA" id="ARBA00048670"/>
    </source>
</evidence>
<dbReference type="GO" id="GO:0005948">
    <property type="term" value="C:acetolactate synthase complex"/>
    <property type="evidence" value="ECO:0007669"/>
    <property type="project" value="TreeGrafter"/>
</dbReference>
<evidence type="ECO:0000256" key="1">
    <source>
        <dbReference type="ARBA" id="ARBA00004974"/>
    </source>
</evidence>
<dbReference type="GO" id="GO:0050660">
    <property type="term" value="F:flavin adenine dinucleotide binding"/>
    <property type="evidence" value="ECO:0007669"/>
    <property type="project" value="InterPro"/>
</dbReference>
<dbReference type="InterPro" id="IPR029035">
    <property type="entry name" value="DHS-like_NAD/FAD-binding_dom"/>
</dbReference>
<evidence type="ECO:0000256" key="6">
    <source>
        <dbReference type="ARBA" id="ARBA00022630"/>
    </source>
</evidence>
<feature type="domain" description="Thiamine pyrophosphate enzyme N-terminal TPP-binding" evidence="17">
    <location>
        <begin position="24"/>
        <end position="135"/>
    </location>
</feature>
<keyword evidence="8 14" id="KW-0479">Metal-binding</keyword>
<comment type="catalytic activity">
    <reaction evidence="13 14">
        <text>2 pyruvate + H(+) = (2S)-2-acetolactate + CO2</text>
        <dbReference type="Rhea" id="RHEA:25249"/>
        <dbReference type="ChEBI" id="CHEBI:15361"/>
        <dbReference type="ChEBI" id="CHEBI:15378"/>
        <dbReference type="ChEBI" id="CHEBI:16526"/>
        <dbReference type="ChEBI" id="CHEBI:58476"/>
        <dbReference type="EC" id="2.2.1.6"/>
    </reaction>
</comment>